<organism evidence="2 3">
    <name type="scientific">Chryseobacterium gallinarum</name>
    <dbReference type="NCBI Taxonomy" id="1324352"/>
    <lineage>
        <taxon>Bacteria</taxon>
        <taxon>Pseudomonadati</taxon>
        <taxon>Bacteroidota</taxon>
        <taxon>Flavobacteriia</taxon>
        <taxon>Flavobacteriales</taxon>
        <taxon>Weeksellaceae</taxon>
        <taxon>Chryseobacterium group</taxon>
        <taxon>Chryseobacterium</taxon>
    </lineage>
</organism>
<gene>
    <name evidence="2" type="ORF">FOB44_01990</name>
</gene>
<evidence type="ECO:0000313" key="2">
    <source>
        <dbReference type="EMBL" id="QIY89496.1"/>
    </source>
</evidence>
<evidence type="ECO:0000313" key="3">
    <source>
        <dbReference type="Proteomes" id="UP000501570"/>
    </source>
</evidence>
<dbReference type="Proteomes" id="UP000501570">
    <property type="component" value="Chromosome"/>
</dbReference>
<keyword evidence="3" id="KW-1185">Reference proteome</keyword>
<reference evidence="2 3" key="1">
    <citation type="submission" date="2019-09" db="EMBL/GenBank/DDBJ databases">
        <title>FDA dAtabase for Regulatory Grade micrObial Sequences (FDA-ARGOS): Supporting development and validation of Infectious Disease Dx tests.</title>
        <authorList>
            <person name="Sciortino C."/>
            <person name="Tallon L."/>
            <person name="Sadzewicz L."/>
            <person name="Vavikolanu K."/>
            <person name="Mehta A."/>
            <person name="Aluvathingal J."/>
            <person name="Nadendla S."/>
            <person name="Nandy P."/>
            <person name="Geyer C."/>
            <person name="Yan Y."/>
            <person name="Sichtig H."/>
        </authorList>
    </citation>
    <scope>NUCLEOTIDE SEQUENCE [LARGE SCALE GENOMIC DNA]</scope>
    <source>
        <strain evidence="2 3">FDAARGOS_636</strain>
    </source>
</reference>
<feature type="region of interest" description="Disordered" evidence="1">
    <location>
        <begin position="72"/>
        <end position="98"/>
    </location>
</feature>
<proteinExistence type="predicted"/>
<name>A0ABX6KLI0_CHRGL</name>
<evidence type="ECO:0000256" key="1">
    <source>
        <dbReference type="SAM" id="MobiDB-lite"/>
    </source>
</evidence>
<evidence type="ECO:0008006" key="4">
    <source>
        <dbReference type="Google" id="ProtNLM"/>
    </source>
</evidence>
<dbReference type="EMBL" id="CP050995">
    <property type="protein sequence ID" value="QIY89496.1"/>
    <property type="molecule type" value="Genomic_DNA"/>
</dbReference>
<dbReference type="RefSeq" id="WP_168237468.1">
    <property type="nucleotide sequence ID" value="NZ_CP050995.1"/>
</dbReference>
<accession>A0ABX6KLI0</accession>
<sequence length="187" mass="21297">MMNKLFSLQSIGGGRVSLLLLLLVNFQMIQAVCRNDETPSSDMATSSTTLFIAEGTVVSGMENIHIPHLAKEKIKKNPKRKDSSTSNKRLPQKKEKFSQPVKEINKTILFFKRDNQSEKSLLAVSDGNKQIVRPSQHTMKFLLSEVENKMPASIHLLAIFLEKVYQTPELSSLRFFKNFKRPPPFYV</sequence>
<protein>
    <recommendedName>
        <fullName evidence="4">DUF4294 domain-containing protein</fullName>
    </recommendedName>
</protein>